<feature type="region of interest" description="Disordered" evidence="2">
    <location>
        <begin position="475"/>
        <end position="500"/>
    </location>
</feature>
<evidence type="ECO:0000256" key="2">
    <source>
        <dbReference type="SAM" id="MobiDB-lite"/>
    </source>
</evidence>
<keyword evidence="1" id="KW-0175">Coiled coil</keyword>
<gene>
    <name evidence="4" type="primary">atrip</name>
</gene>
<dbReference type="InParanoid" id="A0A6J2VQ43"/>
<keyword evidence="3" id="KW-1185">Reference proteome</keyword>
<dbReference type="InterPro" id="IPR033349">
    <property type="entry name" value="ATRIP"/>
</dbReference>
<dbReference type="PANTHER" id="PTHR28594:SF1">
    <property type="entry name" value="ATR-INTERACTING PROTEIN"/>
    <property type="match status" value="1"/>
</dbReference>
<dbReference type="RefSeq" id="XP_030634118.1">
    <property type="nucleotide sequence ID" value="XM_030778258.1"/>
</dbReference>
<dbReference type="OrthoDB" id="6428926at2759"/>
<dbReference type="FunCoup" id="A0A6J2VQ43">
    <property type="interactions" value="1875"/>
</dbReference>
<dbReference type="CTD" id="84126"/>
<proteinExistence type="predicted"/>
<protein>
    <submittedName>
        <fullName evidence="4">ATR-interacting protein</fullName>
    </submittedName>
</protein>
<evidence type="ECO:0000313" key="3">
    <source>
        <dbReference type="Proteomes" id="UP000504632"/>
    </source>
</evidence>
<dbReference type="PANTHER" id="PTHR28594">
    <property type="entry name" value="ATR-INTERACTING PROTEIN"/>
    <property type="match status" value="1"/>
</dbReference>
<feature type="region of interest" description="Disordered" evidence="2">
    <location>
        <begin position="1"/>
        <end position="31"/>
    </location>
</feature>
<sequence length="772" mass="85464">MEYPPSKRLKGFKHEAPPEHDPFGDEEFTQDDLDEIDIIASQAITGDVPAPGMNNSVGTCPGEQPKPAVHEGRRTFSLGSSHHFSNSAGGSNITNSSEQIDAEGFGKFQKNKDKNDAYYNKLEAQQAELKEKLKKVEDEILMKNGEICVLRDSLRLANQERDQQRQAQLLLERERAHAQSEREKELAKKVQSLQSELHFKEAEMNEMKSKLQTFERGGKLLGTPTRNSVASPVGRSFITKETFSAELSKRPSPIKHQDGKENETAADLKEETRSVAFHISDHQGPVLLNLLLQHPLDPSSLGLCHLLCISPDVLPNLLSQSNYVSLGSSSVSSNSVTDSTMLHRSQGDLSQLQCLAMSGLTTLAFSHTSHIPQSPDSVTQTTLRSCPGAVHLLPLLCHHIGLYCQTLESIDSSGKSPLQGSSLSGSSEGTHGSTVEESLGSQEEFALAAVKAVYHIVSRSTEAVRTILSCRPQENAVQPGGTAQHANQPECSRAPEASDRISEGLQTQHPLLKKLLQLADPTFVCSANQMECVVNSSLRALCMLADKAEEEELWRFKCVMSSQALTRCMSLESSYQTVCLSVRLLAIIIHSEELATQLCSHFYACPLLKVFLYITSRPDKTVTQDAWCHLEIEVVRLLMKLFTQRASTWAAFIDSSCQCNSEVVRTLVVVLHRQWLVVKRRDCQTAGAQVWASPRVQLLRECLMLLHWLLLNDSLFSEHCLDVLHMYEQVIPAIRDTFRKISNLSEGEELALEEICGPEADDGEDMEIDAGS</sequence>
<dbReference type="GeneID" id="115815300"/>
<dbReference type="AlphaFoldDB" id="A0A6J2VQ43"/>
<evidence type="ECO:0000313" key="4">
    <source>
        <dbReference type="RefSeq" id="XP_030634118.1"/>
    </source>
</evidence>
<dbReference type="Proteomes" id="UP000504632">
    <property type="component" value="Chromosome 6"/>
</dbReference>
<organism evidence="3 4">
    <name type="scientific">Chanos chanos</name>
    <name type="common">Milkfish</name>
    <name type="synonym">Mugil chanos</name>
    <dbReference type="NCBI Taxonomy" id="29144"/>
    <lineage>
        <taxon>Eukaryota</taxon>
        <taxon>Metazoa</taxon>
        <taxon>Chordata</taxon>
        <taxon>Craniata</taxon>
        <taxon>Vertebrata</taxon>
        <taxon>Euteleostomi</taxon>
        <taxon>Actinopterygii</taxon>
        <taxon>Neopterygii</taxon>
        <taxon>Teleostei</taxon>
        <taxon>Ostariophysi</taxon>
        <taxon>Gonorynchiformes</taxon>
        <taxon>Chanidae</taxon>
        <taxon>Chanos</taxon>
    </lineage>
</organism>
<feature type="coiled-coil region" evidence="1">
    <location>
        <begin position="115"/>
        <end position="210"/>
    </location>
</feature>
<feature type="region of interest" description="Disordered" evidence="2">
    <location>
        <begin position="44"/>
        <end position="68"/>
    </location>
</feature>
<name>A0A6J2VQ43_CHACN</name>
<dbReference type="GO" id="GO:0006281">
    <property type="term" value="P:DNA repair"/>
    <property type="evidence" value="ECO:0007669"/>
    <property type="project" value="TreeGrafter"/>
</dbReference>
<feature type="region of interest" description="Disordered" evidence="2">
    <location>
        <begin position="415"/>
        <end position="438"/>
    </location>
</feature>
<dbReference type="GO" id="GO:0000077">
    <property type="term" value="P:DNA damage checkpoint signaling"/>
    <property type="evidence" value="ECO:0007669"/>
    <property type="project" value="InterPro"/>
</dbReference>
<accession>A0A6J2VQ43</accession>
<reference evidence="4" key="1">
    <citation type="submission" date="2025-08" db="UniProtKB">
        <authorList>
            <consortium name="RefSeq"/>
        </authorList>
    </citation>
    <scope>IDENTIFICATION</scope>
</reference>
<feature type="compositionally biased region" description="Basic and acidic residues" evidence="2">
    <location>
        <begin position="12"/>
        <end position="23"/>
    </location>
</feature>
<evidence type="ECO:0000256" key="1">
    <source>
        <dbReference type="SAM" id="Coils"/>
    </source>
</evidence>